<protein>
    <submittedName>
        <fullName evidence="2">Thiolase_N domain-containing protein</fullName>
    </submittedName>
</protein>
<keyword evidence="1" id="KW-1185">Reference proteome</keyword>
<organism evidence="1 2">
    <name type="scientific">Heterorhabditis bacteriophora</name>
    <name type="common">Entomopathogenic nematode worm</name>
    <dbReference type="NCBI Taxonomy" id="37862"/>
    <lineage>
        <taxon>Eukaryota</taxon>
        <taxon>Metazoa</taxon>
        <taxon>Ecdysozoa</taxon>
        <taxon>Nematoda</taxon>
        <taxon>Chromadorea</taxon>
        <taxon>Rhabditida</taxon>
        <taxon>Rhabditina</taxon>
        <taxon>Rhabditomorpha</taxon>
        <taxon>Strongyloidea</taxon>
        <taxon>Heterorhabditidae</taxon>
        <taxon>Heterorhabditis</taxon>
    </lineage>
</organism>
<evidence type="ECO:0000313" key="1">
    <source>
        <dbReference type="Proteomes" id="UP000095283"/>
    </source>
</evidence>
<reference evidence="2" key="1">
    <citation type="submission" date="2016-11" db="UniProtKB">
        <authorList>
            <consortium name="WormBaseParasite"/>
        </authorList>
    </citation>
    <scope>IDENTIFICATION</scope>
</reference>
<sequence length="77" mass="8305">MIQGILLTPHSVLDMQRDPTVVVGHTTAGTKSGFNCQLDDSLSLAMEHSEGILKAAKQTKSEDIISIIPAKSRLLMD</sequence>
<accession>A0A1I7WUA6</accession>
<evidence type="ECO:0000313" key="2">
    <source>
        <dbReference type="WBParaSite" id="Hba_08717"/>
    </source>
</evidence>
<dbReference type="WBParaSite" id="Hba_08717">
    <property type="protein sequence ID" value="Hba_08717"/>
    <property type="gene ID" value="Hba_08717"/>
</dbReference>
<proteinExistence type="predicted"/>
<dbReference type="AlphaFoldDB" id="A0A1I7WUA6"/>
<dbReference type="Proteomes" id="UP000095283">
    <property type="component" value="Unplaced"/>
</dbReference>
<name>A0A1I7WUA6_HETBA</name>